<dbReference type="InterPro" id="IPR021495">
    <property type="entry name" value="CRR42-like"/>
</dbReference>
<evidence type="ECO:0000313" key="2">
    <source>
        <dbReference type="Proteomes" id="UP000437131"/>
    </source>
</evidence>
<name>A0A844GY83_9CHRO</name>
<dbReference type="Pfam" id="PF11347">
    <property type="entry name" value="CRR42-like"/>
    <property type="match status" value="1"/>
</dbReference>
<comment type="caution">
    <text evidence="1">The sequence shown here is derived from an EMBL/GenBank/DDBJ whole genome shotgun (WGS) entry which is preliminary data.</text>
</comment>
<sequence length="76" mass="8477">MEKKLPIFKTGDKVKIIALPPYLKTADPMPMLRPNSAIALGEEGIIIKQNFGGYYSIRFTQGAYLLESKYIALADN</sequence>
<dbReference type="AlphaFoldDB" id="A0A844GY83"/>
<dbReference type="RefSeq" id="WP_155084359.1">
    <property type="nucleotide sequence ID" value="NZ_WMIA01000020.1"/>
</dbReference>
<dbReference type="PANTHER" id="PTHR36799:SF2">
    <property type="entry name" value="PROTEIN CHLORORESPIRATORY REDUCTION 42, CHLOROPLASTIC"/>
    <property type="match status" value="1"/>
</dbReference>
<reference evidence="1 2" key="1">
    <citation type="submission" date="2019-11" db="EMBL/GenBank/DDBJ databases">
        <title>Isolation of a new High Light Tolerant Cyanobacteria.</title>
        <authorList>
            <person name="Dobson Z."/>
            <person name="Vaughn N."/>
            <person name="Vaughn M."/>
            <person name="Fromme P."/>
            <person name="Mazor Y."/>
        </authorList>
    </citation>
    <scope>NUCLEOTIDE SEQUENCE [LARGE SCALE GENOMIC DNA]</scope>
    <source>
        <strain evidence="1 2">0216</strain>
    </source>
</reference>
<evidence type="ECO:0000313" key="1">
    <source>
        <dbReference type="EMBL" id="MTF40012.1"/>
    </source>
</evidence>
<dbReference type="EMBL" id="WMIA01000020">
    <property type="protein sequence ID" value="MTF40012.1"/>
    <property type="molecule type" value="Genomic_DNA"/>
</dbReference>
<dbReference type="Proteomes" id="UP000437131">
    <property type="component" value="Unassembled WGS sequence"/>
</dbReference>
<proteinExistence type="predicted"/>
<organism evidence="1 2">
    <name type="scientific">Cyanobacterium aponinum 0216</name>
    <dbReference type="NCBI Taxonomy" id="2676140"/>
    <lineage>
        <taxon>Bacteria</taxon>
        <taxon>Bacillati</taxon>
        <taxon>Cyanobacteriota</taxon>
        <taxon>Cyanophyceae</taxon>
        <taxon>Oscillatoriophycideae</taxon>
        <taxon>Chroococcales</taxon>
        <taxon>Geminocystaceae</taxon>
        <taxon>Cyanobacterium</taxon>
    </lineage>
</organism>
<gene>
    <name evidence="1" type="ORF">GGC33_13895</name>
</gene>
<dbReference type="PANTHER" id="PTHR36799">
    <property type="match status" value="1"/>
</dbReference>
<protein>
    <submittedName>
        <fullName evidence="1">DUF3148 domain-containing protein</fullName>
    </submittedName>
</protein>
<accession>A0A844GY83</accession>
<dbReference type="NCBIfam" id="NF045913">
    <property type="entry name" value="RegSipA"/>
    <property type="match status" value="1"/>
</dbReference>